<accession>A0A9P5U850</accession>
<feature type="transmembrane region" description="Helical" evidence="1">
    <location>
        <begin position="21"/>
        <end position="39"/>
    </location>
</feature>
<dbReference type="Proteomes" id="UP000772434">
    <property type="component" value="Unassembled WGS sequence"/>
</dbReference>
<organism evidence="3 4">
    <name type="scientific">Rhodocollybia butyracea</name>
    <dbReference type="NCBI Taxonomy" id="206335"/>
    <lineage>
        <taxon>Eukaryota</taxon>
        <taxon>Fungi</taxon>
        <taxon>Dikarya</taxon>
        <taxon>Basidiomycota</taxon>
        <taxon>Agaricomycotina</taxon>
        <taxon>Agaricomycetes</taxon>
        <taxon>Agaricomycetidae</taxon>
        <taxon>Agaricales</taxon>
        <taxon>Marasmiineae</taxon>
        <taxon>Omphalotaceae</taxon>
        <taxon>Rhodocollybia</taxon>
    </lineage>
</organism>
<keyword evidence="1" id="KW-0472">Membrane</keyword>
<keyword evidence="1" id="KW-0812">Transmembrane</keyword>
<feature type="transmembrane region" description="Helical" evidence="1">
    <location>
        <begin position="59"/>
        <end position="80"/>
    </location>
</feature>
<evidence type="ECO:0000256" key="1">
    <source>
        <dbReference type="SAM" id="Phobius"/>
    </source>
</evidence>
<proteinExistence type="predicted"/>
<dbReference type="OrthoDB" id="3242376at2759"/>
<gene>
    <name evidence="3" type="ORF">BDP27DRAFT_1420939</name>
</gene>
<protein>
    <recommendedName>
        <fullName evidence="2">DUF6533 domain-containing protein</fullName>
    </recommendedName>
</protein>
<comment type="caution">
    <text evidence="3">The sequence shown here is derived from an EMBL/GenBank/DDBJ whole genome shotgun (WGS) entry which is preliminary data.</text>
</comment>
<sequence length="320" mass="35843">MSDPSSESIAEEIINLQFFSLFSNYVAVSAYVLWFYDFFLTLPAESRSIWSSRLTGTSILFILSRYSFLLFAAIGLAIFLPGKMTDTRTLSFTGTIIYRTSDAATKLLSILRVYALFGQKRLLLFLLCPFIITDTVGAILKQFSLTVTTSQGTLVEPFTRCSITGSIWYLCKLLYLCNTSSLIVSPLLQLAFDSIIFILTLFKTARHIMQSRKSGMRSIAEVILHDGTLYFFTIFVITTFQAAFALDSVFSGGAISNTGEQITITFTSFLGVLSNLLINRFVLNLRAFSNRTIPTHMFGTTESRFIGNMGALLDFDQWTK</sequence>
<feature type="domain" description="DUF6533" evidence="2">
    <location>
        <begin position="25"/>
        <end position="70"/>
    </location>
</feature>
<reference evidence="3" key="1">
    <citation type="submission" date="2020-11" db="EMBL/GenBank/DDBJ databases">
        <authorList>
            <consortium name="DOE Joint Genome Institute"/>
            <person name="Ahrendt S."/>
            <person name="Riley R."/>
            <person name="Andreopoulos W."/>
            <person name="Labutti K."/>
            <person name="Pangilinan J."/>
            <person name="Ruiz-Duenas F.J."/>
            <person name="Barrasa J.M."/>
            <person name="Sanchez-Garcia M."/>
            <person name="Camarero S."/>
            <person name="Miyauchi S."/>
            <person name="Serrano A."/>
            <person name="Linde D."/>
            <person name="Babiker R."/>
            <person name="Drula E."/>
            <person name="Ayuso-Fernandez I."/>
            <person name="Pacheco R."/>
            <person name="Padilla G."/>
            <person name="Ferreira P."/>
            <person name="Barriuso J."/>
            <person name="Kellner H."/>
            <person name="Castanera R."/>
            <person name="Alfaro M."/>
            <person name="Ramirez L."/>
            <person name="Pisabarro A.G."/>
            <person name="Kuo A."/>
            <person name="Tritt A."/>
            <person name="Lipzen A."/>
            <person name="He G."/>
            <person name="Yan M."/>
            <person name="Ng V."/>
            <person name="Cullen D."/>
            <person name="Martin F."/>
            <person name="Rosso M.-N."/>
            <person name="Henrissat B."/>
            <person name="Hibbett D."/>
            <person name="Martinez A.T."/>
            <person name="Grigoriev I.V."/>
        </authorList>
    </citation>
    <scope>NUCLEOTIDE SEQUENCE</scope>
    <source>
        <strain evidence="3">AH 40177</strain>
    </source>
</reference>
<evidence type="ECO:0000313" key="3">
    <source>
        <dbReference type="EMBL" id="KAF9069484.1"/>
    </source>
</evidence>
<feature type="transmembrane region" description="Helical" evidence="1">
    <location>
        <begin position="122"/>
        <end position="140"/>
    </location>
</feature>
<dbReference type="InterPro" id="IPR045340">
    <property type="entry name" value="DUF6533"/>
</dbReference>
<dbReference type="EMBL" id="JADNRY010000050">
    <property type="protein sequence ID" value="KAF9069484.1"/>
    <property type="molecule type" value="Genomic_DNA"/>
</dbReference>
<name>A0A9P5U850_9AGAR</name>
<feature type="transmembrane region" description="Helical" evidence="1">
    <location>
        <begin position="182"/>
        <end position="202"/>
    </location>
</feature>
<feature type="transmembrane region" description="Helical" evidence="1">
    <location>
        <begin position="223"/>
        <end position="244"/>
    </location>
</feature>
<feature type="transmembrane region" description="Helical" evidence="1">
    <location>
        <begin position="264"/>
        <end position="283"/>
    </location>
</feature>
<dbReference type="Pfam" id="PF20151">
    <property type="entry name" value="DUF6533"/>
    <property type="match status" value="1"/>
</dbReference>
<evidence type="ECO:0000259" key="2">
    <source>
        <dbReference type="Pfam" id="PF20151"/>
    </source>
</evidence>
<keyword evidence="1" id="KW-1133">Transmembrane helix</keyword>
<evidence type="ECO:0000313" key="4">
    <source>
        <dbReference type="Proteomes" id="UP000772434"/>
    </source>
</evidence>
<keyword evidence="4" id="KW-1185">Reference proteome</keyword>
<dbReference type="AlphaFoldDB" id="A0A9P5U850"/>